<sequence>MEKVWKKPDQGVVKINFDASPNGRKMSFGLVARDHDGFVLGGRAGNGLSWNLKPIVPACYLFAWAPRSCNKATDSLCKWAKALNCIKDFDRDYPIEIHDVILIDAMN</sequence>
<evidence type="ECO:0000313" key="1">
    <source>
        <dbReference type="EMBL" id="KAK5776437.1"/>
    </source>
</evidence>
<evidence type="ECO:0008006" key="3">
    <source>
        <dbReference type="Google" id="ProtNLM"/>
    </source>
</evidence>
<organism evidence="1 2">
    <name type="scientific">Gossypium arboreum</name>
    <name type="common">Tree cotton</name>
    <name type="synonym">Gossypium nanking</name>
    <dbReference type="NCBI Taxonomy" id="29729"/>
    <lineage>
        <taxon>Eukaryota</taxon>
        <taxon>Viridiplantae</taxon>
        <taxon>Streptophyta</taxon>
        <taxon>Embryophyta</taxon>
        <taxon>Tracheophyta</taxon>
        <taxon>Spermatophyta</taxon>
        <taxon>Magnoliopsida</taxon>
        <taxon>eudicotyledons</taxon>
        <taxon>Gunneridae</taxon>
        <taxon>Pentapetalae</taxon>
        <taxon>rosids</taxon>
        <taxon>malvids</taxon>
        <taxon>Malvales</taxon>
        <taxon>Malvaceae</taxon>
        <taxon>Malvoideae</taxon>
        <taxon>Gossypium</taxon>
    </lineage>
</organism>
<proteinExistence type="predicted"/>
<name>A0ABR0MRJ7_GOSAR</name>
<evidence type="ECO:0000313" key="2">
    <source>
        <dbReference type="Proteomes" id="UP001358586"/>
    </source>
</evidence>
<accession>A0ABR0MRJ7</accession>
<keyword evidence="2" id="KW-1185">Reference proteome</keyword>
<dbReference type="InterPro" id="IPR052929">
    <property type="entry name" value="RNase_H-like_EbsB-rel"/>
</dbReference>
<dbReference type="Proteomes" id="UP001358586">
    <property type="component" value="Chromosome 12"/>
</dbReference>
<comment type="caution">
    <text evidence="1">The sequence shown here is derived from an EMBL/GenBank/DDBJ whole genome shotgun (WGS) entry which is preliminary data.</text>
</comment>
<reference evidence="1 2" key="1">
    <citation type="submission" date="2023-03" db="EMBL/GenBank/DDBJ databases">
        <title>WGS of Gossypium arboreum.</title>
        <authorList>
            <person name="Yu D."/>
        </authorList>
    </citation>
    <scope>NUCLEOTIDE SEQUENCE [LARGE SCALE GENOMIC DNA]</scope>
    <source>
        <tissue evidence="1">Leaf</tissue>
    </source>
</reference>
<dbReference type="PANTHER" id="PTHR47074:SF48">
    <property type="entry name" value="POLYNUCLEOTIDYL TRANSFERASE, RIBONUCLEASE H-LIKE SUPERFAMILY PROTEIN"/>
    <property type="match status" value="1"/>
</dbReference>
<gene>
    <name evidence="1" type="ORF">PVK06_044396</name>
</gene>
<dbReference type="EMBL" id="JARKNE010000012">
    <property type="protein sequence ID" value="KAK5776437.1"/>
    <property type="molecule type" value="Genomic_DNA"/>
</dbReference>
<protein>
    <recommendedName>
        <fullName evidence="3">RNase H type-1 domain-containing protein</fullName>
    </recommendedName>
</protein>
<dbReference type="PANTHER" id="PTHR47074">
    <property type="entry name" value="BNAC02G40300D PROTEIN"/>
    <property type="match status" value="1"/>
</dbReference>